<dbReference type="EMBL" id="MU001632">
    <property type="protein sequence ID" value="KAF2486489.1"/>
    <property type="molecule type" value="Genomic_DNA"/>
</dbReference>
<feature type="transmembrane region" description="Helical" evidence="6">
    <location>
        <begin position="58"/>
        <end position="78"/>
    </location>
</feature>
<dbReference type="InterPro" id="IPR000791">
    <property type="entry name" value="Gpr1/Fun34/SatP-like"/>
</dbReference>
<dbReference type="OrthoDB" id="3648309at2759"/>
<dbReference type="Proteomes" id="UP000799767">
    <property type="component" value="Unassembled WGS sequence"/>
</dbReference>
<evidence type="ECO:0000256" key="3">
    <source>
        <dbReference type="ARBA" id="ARBA00022692"/>
    </source>
</evidence>
<dbReference type="PANTHER" id="PTHR31123">
    <property type="entry name" value="ACCUMULATION OF DYADS PROTEIN 2-RELATED"/>
    <property type="match status" value="1"/>
</dbReference>
<feature type="transmembrane region" description="Helical" evidence="6">
    <location>
        <begin position="123"/>
        <end position="146"/>
    </location>
</feature>
<dbReference type="RefSeq" id="XP_033593058.1">
    <property type="nucleotide sequence ID" value="XM_033732682.1"/>
</dbReference>
<evidence type="ECO:0000256" key="1">
    <source>
        <dbReference type="ARBA" id="ARBA00004141"/>
    </source>
</evidence>
<protein>
    <submittedName>
        <fullName evidence="7">Plasma membrane ammonium transporter</fullName>
    </submittedName>
</protein>
<dbReference type="InterPro" id="IPR051633">
    <property type="entry name" value="AceTr"/>
</dbReference>
<dbReference type="Pfam" id="PF01184">
    <property type="entry name" value="Gpr1_Fun34_YaaH"/>
    <property type="match status" value="1"/>
</dbReference>
<evidence type="ECO:0000256" key="2">
    <source>
        <dbReference type="ARBA" id="ARBA00005587"/>
    </source>
</evidence>
<accession>A0A6A6Q398</accession>
<gene>
    <name evidence="7" type="ORF">BDY17DRAFT_291589</name>
</gene>
<evidence type="ECO:0000256" key="4">
    <source>
        <dbReference type="ARBA" id="ARBA00022989"/>
    </source>
</evidence>
<comment type="subcellular location">
    <subcellularLocation>
        <location evidence="1">Membrane</location>
        <topology evidence="1">Multi-pass membrane protein</topology>
    </subcellularLocation>
</comment>
<evidence type="ECO:0000256" key="6">
    <source>
        <dbReference type="SAM" id="Phobius"/>
    </source>
</evidence>
<evidence type="ECO:0000256" key="5">
    <source>
        <dbReference type="ARBA" id="ARBA00023136"/>
    </source>
</evidence>
<dbReference type="GO" id="GO:0015123">
    <property type="term" value="F:acetate transmembrane transporter activity"/>
    <property type="evidence" value="ECO:0007669"/>
    <property type="project" value="TreeGrafter"/>
</dbReference>
<dbReference type="AlphaFoldDB" id="A0A6A6Q398"/>
<dbReference type="GeneID" id="54473684"/>
<keyword evidence="4 6" id="KW-1133">Transmembrane helix</keyword>
<organism evidence="7 8">
    <name type="scientific">Neohortaea acidophila</name>
    <dbReference type="NCBI Taxonomy" id="245834"/>
    <lineage>
        <taxon>Eukaryota</taxon>
        <taxon>Fungi</taxon>
        <taxon>Dikarya</taxon>
        <taxon>Ascomycota</taxon>
        <taxon>Pezizomycotina</taxon>
        <taxon>Dothideomycetes</taxon>
        <taxon>Dothideomycetidae</taxon>
        <taxon>Mycosphaerellales</taxon>
        <taxon>Teratosphaeriaceae</taxon>
        <taxon>Neohortaea</taxon>
    </lineage>
</organism>
<feature type="transmembrane region" description="Helical" evidence="6">
    <location>
        <begin position="188"/>
        <end position="211"/>
    </location>
</feature>
<name>A0A6A6Q398_9PEZI</name>
<evidence type="ECO:0000313" key="7">
    <source>
        <dbReference type="EMBL" id="KAF2486489.1"/>
    </source>
</evidence>
<proteinExistence type="inferred from homology"/>
<dbReference type="PANTHER" id="PTHR31123:SF4">
    <property type="entry name" value="PROTEIN ALCS"/>
    <property type="match status" value="1"/>
</dbReference>
<dbReference type="GO" id="GO:0005886">
    <property type="term" value="C:plasma membrane"/>
    <property type="evidence" value="ECO:0007669"/>
    <property type="project" value="TreeGrafter"/>
</dbReference>
<feature type="transmembrane region" description="Helical" evidence="6">
    <location>
        <begin position="158"/>
        <end position="181"/>
    </location>
</feature>
<keyword evidence="3 6" id="KW-0812">Transmembrane</keyword>
<reference evidence="7" key="1">
    <citation type="journal article" date="2020" name="Stud. Mycol.">
        <title>101 Dothideomycetes genomes: a test case for predicting lifestyles and emergence of pathogens.</title>
        <authorList>
            <person name="Haridas S."/>
            <person name="Albert R."/>
            <person name="Binder M."/>
            <person name="Bloem J."/>
            <person name="Labutti K."/>
            <person name="Salamov A."/>
            <person name="Andreopoulos B."/>
            <person name="Baker S."/>
            <person name="Barry K."/>
            <person name="Bills G."/>
            <person name="Bluhm B."/>
            <person name="Cannon C."/>
            <person name="Castanera R."/>
            <person name="Culley D."/>
            <person name="Daum C."/>
            <person name="Ezra D."/>
            <person name="Gonzalez J."/>
            <person name="Henrissat B."/>
            <person name="Kuo A."/>
            <person name="Liang C."/>
            <person name="Lipzen A."/>
            <person name="Lutzoni F."/>
            <person name="Magnuson J."/>
            <person name="Mondo S."/>
            <person name="Nolan M."/>
            <person name="Ohm R."/>
            <person name="Pangilinan J."/>
            <person name="Park H.-J."/>
            <person name="Ramirez L."/>
            <person name="Alfaro M."/>
            <person name="Sun H."/>
            <person name="Tritt A."/>
            <person name="Yoshinaga Y."/>
            <person name="Zwiers L.-H."/>
            <person name="Turgeon B."/>
            <person name="Goodwin S."/>
            <person name="Spatafora J."/>
            <person name="Crous P."/>
            <person name="Grigoriev I."/>
        </authorList>
    </citation>
    <scope>NUCLEOTIDE SEQUENCE</scope>
    <source>
        <strain evidence="7">CBS 113389</strain>
    </source>
</reference>
<keyword evidence="5 6" id="KW-0472">Membrane</keyword>
<sequence>MSESPERDLSKVETGVDHNHEQQLRNVLTNTMSLSPELFERLYLSQQTRVSGELRRTFANPTPLGVLGFAVALFPLSIELMGWRSSGGADGSQTTTCSLFFGGALLWLAGAGEFLLGNTFPTIVFFTYGAHYFTYATTFVPGYGAIAYSSGGDAFKPTALFASGFGFYTLAMALLSFLFMLGALRINVVFVVVFFCATIGFGFATAANWHAALGATAISETCLVGAGAVFFVADLAGWYLGFAQIFAIMELPLPDIPVGDLSTRIKPKNRKTA</sequence>
<comment type="similarity">
    <text evidence="2">Belongs to the acetate uptake transporter (AceTr) (TC 2.A.96) family.</text>
</comment>
<evidence type="ECO:0000313" key="8">
    <source>
        <dbReference type="Proteomes" id="UP000799767"/>
    </source>
</evidence>
<feature type="transmembrane region" description="Helical" evidence="6">
    <location>
        <begin position="223"/>
        <end position="242"/>
    </location>
</feature>
<feature type="transmembrane region" description="Helical" evidence="6">
    <location>
        <begin position="98"/>
        <end position="116"/>
    </location>
</feature>
<keyword evidence="8" id="KW-1185">Reference proteome</keyword>